<protein>
    <submittedName>
        <fullName evidence="2">Uncharacterized protein</fullName>
    </submittedName>
</protein>
<sequence>MMRGGPSGSGGQRARQDPPLVIPTLAGEGLPTLSPLHLDMPMSLGVGPGMVPKPEPPFPGMGLVQSFEMLPTLGVKRERERDDTPMESASFPSDYDCCANHCLTSYPIHKRGQLMRSIEAMEAEVEYSLHSALVAVGSYSVLRLYYPDGISASLY</sequence>
<evidence type="ECO:0000256" key="1">
    <source>
        <dbReference type="SAM" id="MobiDB-lite"/>
    </source>
</evidence>
<accession>A0A391NUL0</accession>
<name>A0A391NUL0_9EUKA</name>
<proteinExistence type="predicted"/>
<organism evidence="2 3">
    <name type="scientific">Kipferlia bialata</name>
    <dbReference type="NCBI Taxonomy" id="797122"/>
    <lineage>
        <taxon>Eukaryota</taxon>
        <taxon>Metamonada</taxon>
        <taxon>Carpediemonas-like organisms</taxon>
        <taxon>Kipferlia</taxon>
    </lineage>
</organism>
<feature type="region of interest" description="Disordered" evidence="1">
    <location>
        <begin position="1"/>
        <end position="27"/>
    </location>
</feature>
<evidence type="ECO:0000313" key="3">
    <source>
        <dbReference type="Proteomes" id="UP000265618"/>
    </source>
</evidence>
<reference evidence="2 3" key="1">
    <citation type="journal article" date="2018" name="PLoS ONE">
        <title>The draft genome of Kipferlia bialata reveals reductive genome evolution in fornicate parasites.</title>
        <authorList>
            <person name="Tanifuji G."/>
            <person name="Takabayashi S."/>
            <person name="Kume K."/>
            <person name="Takagi M."/>
            <person name="Nakayama T."/>
            <person name="Kamikawa R."/>
            <person name="Inagaki Y."/>
            <person name="Hashimoto T."/>
        </authorList>
    </citation>
    <scope>NUCLEOTIDE SEQUENCE [LARGE SCALE GENOMIC DNA]</scope>
    <source>
        <strain evidence="2">NY0173</strain>
    </source>
</reference>
<keyword evidence="3" id="KW-1185">Reference proteome</keyword>
<dbReference type="Proteomes" id="UP000265618">
    <property type="component" value="Unassembled WGS sequence"/>
</dbReference>
<feature type="compositionally biased region" description="Gly residues" evidence="1">
    <location>
        <begin position="1"/>
        <end position="11"/>
    </location>
</feature>
<comment type="caution">
    <text evidence="2">The sequence shown here is derived from an EMBL/GenBank/DDBJ whole genome shotgun (WGS) entry which is preliminary data.</text>
</comment>
<dbReference type="AlphaFoldDB" id="A0A391NUL0"/>
<evidence type="ECO:0000313" key="2">
    <source>
        <dbReference type="EMBL" id="GCA62319.1"/>
    </source>
</evidence>
<dbReference type="EMBL" id="BDIP01000489">
    <property type="protein sequence ID" value="GCA62319.1"/>
    <property type="molecule type" value="Genomic_DNA"/>
</dbReference>
<gene>
    <name evidence="2" type="ORF">KIPB_002780</name>
</gene>